<gene>
    <name evidence="6" type="ORF">METZ01_LOCUS59240</name>
</gene>
<dbReference type="GO" id="GO:0008483">
    <property type="term" value="F:transaminase activity"/>
    <property type="evidence" value="ECO:0007669"/>
    <property type="project" value="UniProtKB-KW"/>
</dbReference>
<feature type="domain" description="Aminotransferase class I/classII large" evidence="5">
    <location>
        <begin position="64"/>
        <end position="343"/>
    </location>
</feature>
<dbReference type="PANTHER" id="PTHR42885:SF2">
    <property type="entry name" value="HISTIDINOL-PHOSPHATE AMINOTRANSFERASE"/>
    <property type="match status" value="1"/>
</dbReference>
<dbReference type="InterPro" id="IPR001917">
    <property type="entry name" value="Aminotrans_II_pyridoxalP_BS"/>
</dbReference>
<dbReference type="InterPro" id="IPR015424">
    <property type="entry name" value="PyrdxlP-dep_Trfase"/>
</dbReference>
<evidence type="ECO:0000313" key="6">
    <source>
        <dbReference type="EMBL" id="SVA06386.1"/>
    </source>
</evidence>
<proteinExistence type="predicted"/>
<evidence type="ECO:0000256" key="4">
    <source>
        <dbReference type="ARBA" id="ARBA00022898"/>
    </source>
</evidence>
<dbReference type="InterPro" id="IPR015422">
    <property type="entry name" value="PyrdxlP-dep_Trfase_small"/>
</dbReference>
<evidence type="ECO:0000256" key="3">
    <source>
        <dbReference type="ARBA" id="ARBA00022679"/>
    </source>
</evidence>
<sequence>MPRPAIGDAGLTRPDWTTPLERDPALLWLDKNENGDPAMADLVAGLLAGLDPGILSTYPELTGLYHLLADHVGVDPSMIVVTGGADGGIRSVFDAFVSPGDAVLRLEPTYAMYDVYGRIYGARQIVVDYRASTEGPVLDLDALHSTLASEAPRLVCLPNPASPTGTVLDLGELVSIAEAVARHGGVLLVDEAYHPFDPITAVPLLVDHPNLVVVRTFSKAWALSGLRIGYCVADPDLTRLLHKVRPGYETNFVAVRMAEAVLAEEEAMLRSVARLNDGRDRFVGEMADLGFRTLPSGGNFLLVEFGDYAPKVHRVLEDLVLYRRDFGHPSLAGFSRFSATTADRFVPVVARIRTVIGDGQVTSARASDDL</sequence>
<dbReference type="PANTHER" id="PTHR42885">
    <property type="entry name" value="HISTIDINOL-PHOSPHATE AMINOTRANSFERASE-RELATED"/>
    <property type="match status" value="1"/>
</dbReference>
<organism evidence="6">
    <name type="scientific">marine metagenome</name>
    <dbReference type="NCBI Taxonomy" id="408172"/>
    <lineage>
        <taxon>unclassified sequences</taxon>
        <taxon>metagenomes</taxon>
        <taxon>ecological metagenomes</taxon>
    </lineage>
</organism>
<accession>A0A381SQX5</accession>
<dbReference type="Gene3D" id="3.40.640.10">
    <property type="entry name" value="Type I PLP-dependent aspartate aminotransferase-like (Major domain)"/>
    <property type="match status" value="1"/>
</dbReference>
<reference evidence="6" key="1">
    <citation type="submission" date="2018-05" db="EMBL/GenBank/DDBJ databases">
        <authorList>
            <person name="Lanie J.A."/>
            <person name="Ng W.-L."/>
            <person name="Kazmierczak K.M."/>
            <person name="Andrzejewski T.M."/>
            <person name="Davidsen T.M."/>
            <person name="Wayne K.J."/>
            <person name="Tettelin H."/>
            <person name="Glass J.I."/>
            <person name="Rusch D."/>
            <person name="Podicherti R."/>
            <person name="Tsui H.-C.T."/>
            <person name="Winkler M.E."/>
        </authorList>
    </citation>
    <scope>NUCLEOTIDE SEQUENCE</scope>
</reference>
<keyword evidence="3" id="KW-0808">Transferase</keyword>
<evidence type="ECO:0000256" key="1">
    <source>
        <dbReference type="ARBA" id="ARBA00001933"/>
    </source>
</evidence>
<protein>
    <recommendedName>
        <fullName evidence="5">Aminotransferase class I/classII large domain-containing protein</fullName>
    </recommendedName>
</protein>
<comment type="cofactor">
    <cofactor evidence="1">
        <name>pyridoxal 5'-phosphate</name>
        <dbReference type="ChEBI" id="CHEBI:597326"/>
    </cofactor>
</comment>
<dbReference type="PROSITE" id="PS00599">
    <property type="entry name" value="AA_TRANSFER_CLASS_2"/>
    <property type="match status" value="1"/>
</dbReference>
<dbReference type="Gene3D" id="3.90.1150.10">
    <property type="entry name" value="Aspartate Aminotransferase, domain 1"/>
    <property type="match status" value="1"/>
</dbReference>
<dbReference type="InterPro" id="IPR004839">
    <property type="entry name" value="Aminotransferase_I/II_large"/>
</dbReference>
<evidence type="ECO:0000256" key="2">
    <source>
        <dbReference type="ARBA" id="ARBA00022576"/>
    </source>
</evidence>
<keyword evidence="2" id="KW-0032">Aminotransferase</keyword>
<keyword evidence="4" id="KW-0663">Pyridoxal phosphate</keyword>
<dbReference type="InterPro" id="IPR015421">
    <property type="entry name" value="PyrdxlP-dep_Trfase_major"/>
</dbReference>
<dbReference type="GO" id="GO:0030170">
    <property type="term" value="F:pyridoxal phosphate binding"/>
    <property type="evidence" value="ECO:0007669"/>
    <property type="project" value="InterPro"/>
</dbReference>
<name>A0A381SQX5_9ZZZZ</name>
<evidence type="ECO:0000259" key="5">
    <source>
        <dbReference type="Pfam" id="PF00155"/>
    </source>
</evidence>
<dbReference type="Pfam" id="PF00155">
    <property type="entry name" value="Aminotran_1_2"/>
    <property type="match status" value="1"/>
</dbReference>
<dbReference type="CDD" id="cd00609">
    <property type="entry name" value="AAT_like"/>
    <property type="match status" value="1"/>
</dbReference>
<dbReference type="EMBL" id="UINC01003445">
    <property type="protein sequence ID" value="SVA06386.1"/>
    <property type="molecule type" value="Genomic_DNA"/>
</dbReference>
<dbReference type="AlphaFoldDB" id="A0A381SQX5"/>
<dbReference type="SUPFAM" id="SSF53383">
    <property type="entry name" value="PLP-dependent transferases"/>
    <property type="match status" value="1"/>
</dbReference>